<dbReference type="EMBL" id="JBBPBM010000001">
    <property type="protein sequence ID" value="KAK8600965.1"/>
    <property type="molecule type" value="Genomic_DNA"/>
</dbReference>
<reference evidence="1 2" key="1">
    <citation type="journal article" date="2024" name="G3 (Bethesda)">
        <title>Genome assembly of Hibiscus sabdariffa L. provides insights into metabolisms of medicinal natural products.</title>
        <authorList>
            <person name="Kim T."/>
        </authorList>
    </citation>
    <scope>NUCLEOTIDE SEQUENCE [LARGE SCALE GENOMIC DNA]</scope>
    <source>
        <strain evidence="1">TK-2024</strain>
        <tissue evidence="1">Old leaves</tissue>
    </source>
</reference>
<sequence length="109" mass="12976">MEYFQNEDLEYVVDDFYNLDDFEHDDPFAGASRFQTVFFFFYLFQIFYVPHLRHQDGGTITVVFDDGLMAMGKEALLLCIRDSLAKGWKRIAYKWRREVLIANFVSRHG</sequence>
<keyword evidence="2" id="KW-1185">Reference proteome</keyword>
<name>A0ABR2GDW6_9ROSI</name>
<proteinExistence type="predicted"/>
<organism evidence="1 2">
    <name type="scientific">Hibiscus sabdariffa</name>
    <name type="common">roselle</name>
    <dbReference type="NCBI Taxonomy" id="183260"/>
    <lineage>
        <taxon>Eukaryota</taxon>
        <taxon>Viridiplantae</taxon>
        <taxon>Streptophyta</taxon>
        <taxon>Embryophyta</taxon>
        <taxon>Tracheophyta</taxon>
        <taxon>Spermatophyta</taxon>
        <taxon>Magnoliopsida</taxon>
        <taxon>eudicotyledons</taxon>
        <taxon>Gunneridae</taxon>
        <taxon>Pentapetalae</taxon>
        <taxon>rosids</taxon>
        <taxon>malvids</taxon>
        <taxon>Malvales</taxon>
        <taxon>Malvaceae</taxon>
        <taxon>Malvoideae</taxon>
        <taxon>Hibiscus</taxon>
    </lineage>
</organism>
<comment type="caution">
    <text evidence="1">The sequence shown here is derived from an EMBL/GenBank/DDBJ whole genome shotgun (WGS) entry which is preliminary data.</text>
</comment>
<protein>
    <submittedName>
        <fullName evidence="1">Uncharacterized protein</fullName>
    </submittedName>
</protein>
<gene>
    <name evidence="1" type="ORF">V6N12_050810</name>
</gene>
<accession>A0ABR2GDW6</accession>
<evidence type="ECO:0000313" key="2">
    <source>
        <dbReference type="Proteomes" id="UP001472677"/>
    </source>
</evidence>
<evidence type="ECO:0000313" key="1">
    <source>
        <dbReference type="EMBL" id="KAK8600965.1"/>
    </source>
</evidence>
<dbReference type="Proteomes" id="UP001472677">
    <property type="component" value="Unassembled WGS sequence"/>
</dbReference>